<evidence type="ECO:0000313" key="13">
    <source>
        <dbReference type="Proteomes" id="UP000192813"/>
    </source>
</evidence>
<dbReference type="AlphaFoldDB" id="A0A2J9PLE9"/>
<dbReference type="EC" id="2.7.1.50" evidence="11"/>
<dbReference type="Pfam" id="PF02110">
    <property type="entry name" value="HK"/>
    <property type="match status" value="1"/>
</dbReference>
<comment type="caution">
    <text evidence="12">The sequence shown here is derived from an EMBL/GenBank/DDBJ whole genome shotgun (WGS) entry which is preliminary data.</text>
</comment>
<feature type="binding site" evidence="11">
    <location>
        <position position="126"/>
    </location>
    <ligand>
        <name>ATP</name>
        <dbReference type="ChEBI" id="CHEBI:30616"/>
    </ligand>
</feature>
<evidence type="ECO:0000256" key="3">
    <source>
        <dbReference type="ARBA" id="ARBA00004868"/>
    </source>
</evidence>
<dbReference type="GO" id="GO:0004417">
    <property type="term" value="F:hydroxyethylthiazole kinase activity"/>
    <property type="evidence" value="ECO:0007669"/>
    <property type="project" value="UniProtKB-UniRule"/>
</dbReference>
<dbReference type="PIRSF" id="PIRSF000513">
    <property type="entry name" value="Thz_kinase"/>
    <property type="match status" value="1"/>
</dbReference>
<dbReference type="HAMAP" id="MF_00228">
    <property type="entry name" value="Thz_kinase"/>
    <property type="match status" value="1"/>
</dbReference>
<dbReference type="Gene3D" id="3.40.1190.20">
    <property type="match status" value="1"/>
</dbReference>
<comment type="cofactor">
    <cofactor evidence="2 11">
        <name>Mg(2+)</name>
        <dbReference type="ChEBI" id="CHEBI:18420"/>
    </cofactor>
</comment>
<comment type="similarity">
    <text evidence="11">Belongs to the Thz kinase family.</text>
</comment>
<dbReference type="Proteomes" id="UP000192813">
    <property type="component" value="Unassembled WGS sequence"/>
</dbReference>
<dbReference type="EMBL" id="NBTM02000001">
    <property type="protein sequence ID" value="PNL91165.1"/>
    <property type="molecule type" value="Genomic_DNA"/>
</dbReference>
<reference evidence="13" key="1">
    <citation type="submission" date="2017-12" db="EMBL/GenBank/DDBJ databases">
        <title>FDA dAtabase for Regulatory Grade micrObial Sequences (FDA-ARGOS): Supporting development and validation of Infectious Disease Dx tests.</title>
        <authorList>
            <person name="Hoffmann M."/>
            <person name="Allard M."/>
            <person name="Evans P."/>
            <person name="Brown E."/>
            <person name="Tallon L."/>
            <person name="Sadzewicz L."/>
            <person name="Sengamalay N."/>
            <person name="Ott S."/>
            <person name="Godinez A."/>
            <person name="Nagaraj S."/>
            <person name="Vavikolanu K."/>
            <person name="Aluvathingal J."/>
            <person name="Nadendla S."/>
            <person name="Sichtig H."/>
        </authorList>
    </citation>
    <scope>NUCLEOTIDE SEQUENCE [LARGE SCALE GENOMIC DNA]</scope>
    <source>
        <strain evidence="13">FDAARGOS_249</strain>
    </source>
</reference>
<dbReference type="CDD" id="cd01170">
    <property type="entry name" value="THZ_kinase"/>
    <property type="match status" value="1"/>
</dbReference>
<evidence type="ECO:0000256" key="2">
    <source>
        <dbReference type="ARBA" id="ARBA00001946"/>
    </source>
</evidence>
<keyword evidence="6 11" id="KW-0547">Nucleotide-binding</keyword>
<dbReference type="RefSeq" id="WP_083067985.1">
    <property type="nucleotide sequence ID" value="NZ_JBIWIT010000001.1"/>
</dbReference>
<dbReference type="GO" id="GO:0000287">
    <property type="term" value="F:magnesium ion binding"/>
    <property type="evidence" value="ECO:0007669"/>
    <property type="project" value="UniProtKB-UniRule"/>
</dbReference>
<dbReference type="InterPro" id="IPR000417">
    <property type="entry name" value="Hyethyz_kinase"/>
</dbReference>
<dbReference type="GO" id="GO:0005524">
    <property type="term" value="F:ATP binding"/>
    <property type="evidence" value="ECO:0007669"/>
    <property type="project" value="UniProtKB-UniRule"/>
</dbReference>
<evidence type="ECO:0000256" key="1">
    <source>
        <dbReference type="ARBA" id="ARBA00001771"/>
    </source>
</evidence>
<proteinExistence type="inferred from homology"/>
<accession>A0A2J9PLE9</accession>
<evidence type="ECO:0000256" key="11">
    <source>
        <dbReference type="HAMAP-Rule" id="MF_00228"/>
    </source>
</evidence>
<dbReference type="PRINTS" id="PR01099">
    <property type="entry name" value="HYETHTZKNASE"/>
</dbReference>
<keyword evidence="10 11" id="KW-0784">Thiamine biosynthesis</keyword>
<gene>
    <name evidence="11" type="primary">thiM</name>
    <name evidence="12" type="ORF">A6J77_002520</name>
</gene>
<keyword evidence="7 11" id="KW-0418">Kinase</keyword>
<sequence>MTIDLYTLKALPTYDNPFPLAKSPLIQCLTNTVTVESVANALLYVGAAPVMADQAAEMEIFFNQNDGALINIGSLSPEKIRNILLAARTADETDTPFVLDLVGASASPLRNDLAQEISASTPEVIKGNLSEMRTFCGLGSTGRGVDAGADDQSEAGLVELGQAMQEWVSDNTGTTLLATGPVDVVADASGIYYLKNGVDNLGRFTGTGDIIGALITALLGAGQPALEAVILAVSYFNLCGEKADTTTHGLADFRQATLNNLSLLLEDDGWVTGIKGGQL</sequence>
<comment type="function">
    <text evidence="11">Catalyzes the phosphorylation of the hydroxyl group of 4-methyl-5-beta-hydroxyethylthiazole (THZ).</text>
</comment>
<feature type="binding site" evidence="11">
    <location>
        <position position="206"/>
    </location>
    <ligand>
        <name>substrate</name>
    </ligand>
</feature>
<evidence type="ECO:0000256" key="4">
    <source>
        <dbReference type="ARBA" id="ARBA00022679"/>
    </source>
</evidence>
<keyword evidence="9 11" id="KW-0460">Magnesium</keyword>
<feature type="binding site" evidence="11">
    <location>
        <position position="179"/>
    </location>
    <ligand>
        <name>ATP</name>
        <dbReference type="ChEBI" id="CHEBI:30616"/>
    </ligand>
</feature>
<keyword evidence="5 11" id="KW-0479">Metal-binding</keyword>
<dbReference type="UniPathway" id="UPA00060">
    <property type="reaction ID" value="UER00139"/>
</dbReference>
<keyword evidence="4 11" id="KW-0808">Transferase</keyword>
<evidence type="ECO:0000313" key="12">
    <source>
        <dbReference type="EMBL" id="PNL91165.1"/>
    </source>
</evidence>
<organism evidence="12 13">
    <name type="scientific">Aerococcus viridans</name>
    <dbReference type="NCBI Taxonomy" id="1377"/>
    <lineage>
        <taxon>Bacteria</taxon>
        <taxon>Bacillati</taxon>
        <taxon>Bacillota</taxon>
        <taxon>Bacilli</taxon>
        <taxon>Lactobacillales</taxon>
        <taxon>Aerococcaceae</taxon>
        <taxon>Aerococcus</taxon>
    </lineage>
</organism>
<dbReference type="GO" id="GO:0009229">
    <property type="term" value="P:thiamine diphosphate biosynthetic process"/>
    <property type="evidence" value="ECO:0007669"/>
    <property type="project" value="UniProtKB-UniRule"/>
</dbReference>
<evidence type="ECO:0000256" key="5">
    <source>
        <dbReference type="ARBA" id="ARBA00022723"/>
    </source>
</evidence>
<name>A0A2J9PLE9_9LACT</name>
<protein>
    <recommendedName>
        <fullName evidence="11">Hydroxyethylthiazole kinase</fullName>
        <ecNumber evidence="11">2.7.1.50</ecNumber>
    </recommendedName>
    <alternativeName>
        <fullName evidence="11">4-methyl-5-beta-hydroxyethylthiazole kinase</fullName>
        <shortName evidence="11">TH kinase</shortName>
        <shortName evidence="11">Thz kinase</shortName>
    </alternativeName>
</protein>
<evidence type="ECO:0000256" key="9">
    <source>
        <dbReference type="ARBA" id="ARBA00022842"/>
    </source>
</evidence>
<dbReference type="SUPFAM" id="SSF53613">
    <property type="entry name" value="Ribokinase-like"/>
    <property type="match status" value="1"/>
</dbReference>
<comment type="pathway">
    <text evidence="3 11">Cofactor biosynthesis; thiamine diphosphate biosynthesis; 4-methyl-5-(2-phosphoethyl)-thiazole from 5-(2-hydroxyethyl)-4-methylthiazole: step 1/1.</text>
</comment>
<keyword evidence="8 11" id="KW-0067">ATP-binding</keyword>
<evidence type="ECO:0000256" key="6">
    <source>
        <dbReference type="ARBA" id="ARBA00022741"/>
    </source>
</evidence>
<feature type="binding site" evidence="11">
    <location>
        <position position="51"/>
    </location>
    <ligand>
        <name>substrate</name>
    </ligand>
</feature>
<evidence type="ECO:0000256" key="8">
    <source>
        <dbReference type="ARBA" id="ARBA00022840"/>
    </source>
</evidence>
<evidence type="ECO:0000256" key="7">
    <source>
        <dbReference type="ARBA" id="ARBA00022777"/>
    </source>
</evidence>
<dbReference type="GO" id="GO:0009228">
    <property type="term" value="P:thiamine biosynthetic process"/>
    <property type="evidence" value="ECO:0007669"/>
    <property type="project" value="UniProtKB-KW"/>
</dbReference>
<comment type="catalytic activity">
    <reaction evidence="1 11">
        <text>5-(2-hydroxyethyl)-4-methylthiazole + ATP = 4-methyl-5-(2-phosphooxyethyl)-thiazole + ADP + H(+)</text>
        <dbReference type="Rhea" id="RHEA:24212"/>
        <dbReference type="ChEBI" id="CHEBI:15378"/>
        <dbReference type="ChEBI" id="CHEBI:17957"/>
        <dbReference type="ChEBI" id="CHEBI:30616"/>
        <dbReference type="ChEBI" id="CHEBI:58296"/>
        <dbReference type="ChEBI" id="CHEBI:456216"/>
        <dbReference type="EC" id="2.7.1.50"/>
    </reaction>
</comment>
<dbReference type="InterPro" id="IPR029056">
    <property type="entry name" value="Ribokinase-like"/>
</dbReference>
<evidence type="ECO:0000256" key="10">
    <source>
        <dbReference type="ARBA" id="ARBA00022977"/>
    </source>
</evidence>